<organism evidence="14 15">
    <name type="scientific">Ceratosolen solmsi marchali</name>
    <dbReference type="NCBI Taxonomy" id="326594"/>
    <lineage>
        <taxon>Eukaryota</taxon>
        <taxon>Metazoa</taxon>
        <taxon>Ecdysozoa</taxon>
        <taxon>Arthropoda</taxon>
        <taxon>Hexapoda</taxon>
        <taxon>Insecta</taxon>
        <taxon>Pterygota</taxon>
        <taxon>Neoptera</taxon>
        <taxon>Endopterygota</taxon>
        <taxon>Hymenoptera</taxon>
        <taxon>Apocrita</taxon>
        <taxon>Proctotrupomorpha</taxon>
        <taxon>Chalcidoidea</taxon>
        <taxon>Agaonidae</taxon>
        <taxon>Agaoninae</taxon>
        <taxon>Ceratosolen</taxon>
    </lineage>
</organism>
<evidence type="ECO:0000313" key="14">
    <source>
        <dbReference type="Proteomes" id="UP000695007"/>
    </source>
</evidence>
<dbReference type="InterPro" id="IPR020846">
    <property type="entry name" value="MFS_dom"/>
</dbReference>
<dbReference type="CDD" id="cd17318">
    <property type="entry name" value="MFS_SLC17"/>
    <property type="match status" value="1"/>
</dbReference>
<evidence type="ECO:0000256" key="8">
    <source>
        <dbReference type="ARBA" id="ARBA00023136"/>
    </source>
</evidence>
<feature type="domain" description="Major facilitator superfamily (MFS) profile" evidence="13">
    <location>
        <begin position="1"/>
        <end position="420"/>
    </location>
</feature>
<keyword evidence="9" id="KW-0406">Ion transport</keyword>
<evidence type="ECO:0000256" key="10">
    <source>
        <dbReference type="ARBA" id="ARBA00054632"/>
    </source>
</evidence>
<dbReference type="KEGG" id="csol:105359084"/>
<evidence type="ECO:0000313" key="15">
    <source>
        <dbReference type="RefSeq" id="XP_011493863.1"/>
    </source>
</evidence>
<dbReference type="PANTHER" id="PTHR11662">
    <property type="entry name" value="SOLUTE CARRIER FAMILY 17"/>
    <property type="match status" value="1"/>
</dbReference>
<keyword evidence="14" id="KW-1185">Reference proteome</keyword>
<dbReference type="CTD" id="35745"/>
<evidence type="ECO:0000256" key="3">
    <source>
        <dbReference type="ARBA" id="ARBA00022448"/>
    </source>
</evidence>
<feature type="transmembrane region" description="Helical" evidence="12">
    <location>
        <begin position="44"/>
        <end position="66"/>
    </location>
</feature>
<dbReference type="AlphaFoldDB" id="A0AAJ6VKE0"/>
<dbReference type="FunFam" id="1.20.1250.20:FF:000144">
    <property type="entry name" value="Picot, isoform B"/>
    <property type="match status" value="1"/>
</dbReference>
<proteinExistence type="inferred from homology"/>
<feature type="transmembrane region" description="Helical" evidence="12">
    <location>
        <begin position="72"/>
        <end position="91"/>
    </location>
</feature>
<dbReference type="PROSITE" id="PS50850">
    <property type="entry name" value="MFS"/>
    <property type="match status" value="1"/>
</dbReference>
<protein>
    <recommendedName>
        <fullName evidence="11">Putative inorganic phosphate cotransporter</fullName>
    </recommendedName>
</protein>
<dbReference type="FunFam" id="1.20.1250.20:FF:000003">
    <property type="entry name" value="Solute carrier family 17 member 3"/>
    <property type="match status" value="1"/>
</dbReference>
<keyword evidence="5" id="KW-0769">Symport</keyword>
<evidence type="ECO:0000256" key="7">
    <source>
        <dbReference type="ARBA" id="ARBA00023053"/>
    </source>
</evidence>
<dbReference type="PANTHER" id="PTHR11662:SF280">
    <property type="entry name" value="FI21844P1-RELATED"/>
    <property type="match status" value="1"/>
</dbReference>
<feature type="transmembrane region" description="Helical" evidence="12">
    <location>
        <begin position="306"/>
        <end position="323"/>
    </location>
</feature>
<comment type="function">
    <text evidence="10">May be an inorganic phosphate cotransporter.</text>
</comment>
<evidence type="ECO:0000256" key="11">
    <source>
        <dbReference type="ARBA" id="ARBA00068450"/>
    </source>
</evidence>
<comment type="similarity">
    <text evidence="2">Belongs to the major facilitator superfamily. Sodium/anion cotransporter family.</text>
</comment>
<dbReference type="GO" id="GO:0006820">
    <property type="term" value="P:monoatomic anion transport"/>
    <property type="evidence" value="ECO:0007669"/>
    <property type="project" value="TreeGrafter"/>
</dbReference>
<dbReference type="InterPro" id="IPR036259">
    <property type="entry name" value="MFS_trans_sf"/>
</dbReference>
<feature type="transmembrane region" description="Helical" evidence="12">
    <location>
        <begin position="6"/>
        <end position="23"/>
    </location>
</feature>
<name>A0AAJ6VKE0_9HYME</name>
<evidence type="ECO:0000256" key="9">
    <source>
        <dbReference type="ARBA" id="ARBA00023201"/>
    </source>
</evidence>
<keyword evidence="7" id="KW-0915">Sodium</keyword>
<dbReference type="RefSeq" id="XP_011493863.1">
    <property type="nucleotide sequence ID" value="XM_011495561.1"/>
</dbReference>
<dbReference type="GO" id="GO:0016020">
    <property type="term" value="C:membrane"/>
    <property type="evidence" value="ECO:0007669"/>
    <property type="project" value="UniProtKB-SubCell"/>
</dbReference>
<evidence type="ECO:0000256" key="1">
    <source>
        <dbReference type="ARBA" id="ARBA00004141"/>
    </source>
</evidence>
<dbReference type="InterPro" id="IPR011701">
    <property type="entry name" value="MFS"/>
</dbReference>
<feature type="transmembrane region" description="Helical" evidence="12">
    <location>
        <begin position="396"/>
        <end position="415"/>
    </location>
</feature>
<feature type="transmembrane region" description="Helical" evidence="12">
    <location>
        <begin position="361"/>
        <end position="384"/>
    </location>
</feature>
<keyword evidence="8 12" id="KW-0472">Membrane</keyword>
<dbReference type="GO" id="GO:0006814">
    <property type="term" value="P:sodium ion transport"/>
    <property type="evidence" value="ECO:0007669"/>
    <property type="project" value="UniProtKB-KW"/>
</dbReference>
<evidence type="ECO:0000259" key="13">
    <source>
        <dbReference type="PROSITE" id="PS50850"/>
    </source>
</evidence>
<sequence length="463" mass="50974">MCLGMMIAYGLRVMLSVAIVAMTKPETANKDFKAYKWNPSEQSLVLSSFFWGYIVTQVPSGYLATIWSAQKLLSAGLLVCGFLSIAVPLLVDVGGWQIVCACRVGMGLSQGCVLPGIQTLLARWVPPSERARLGTFAYAGGQLGTVLTMPISGQLAASSLGWPSIFYFFGLLGIGWAALFYSLGCDEPAVHSRISDAEKYYIDKSLGNLAGDHRKPTPWRHIFSSIPMWALIIVHCGQNWGFWMLLTEIPTYMSEIVEFSIKENGMISALPYLAMWLLSFPVSWLSDYTLHHGVSHGVIRKASNTIAHWGPALALIALCFVNVEHKSVPVILLIVAVGLNAGSLCGFQINHIDLSPNFAGTMMSITNCIAAIIAIIAPIICGWIVTNQKDINQWHIVFYISALIYFVGNLIFIIFGSGEVQWWNDPSAMKNEYGKWSYKISTVSTFHNPASVIPRYYKSCETS</sequence>
<keyword evidence="4 12" id="KW-0812">Transmembrane</keyword>
<keyword evidence="9" id="KW-0739">Sodium transport</keyword>
<dbReference type="GO" id="GO:0015293">
    <property type="term" value="F:symporter activity"/>
    <property type="evidence" value="ECO:0007669"/>
    <property type="project" value="UniProtKB-KW"/>
</dbReference>
<comment type="subcellular location">
    <subcellularLocation>
        <location evidence="1">Membrane</location>
        <topology evidence="1">Multi-pass membrane protein</topology>
    </subcellularLocation>
</comment>
<evidence type="ECO:0000256" key="2">
    <source>
        <dbReference type="ARBA" id="ARBA00008586"/>
    </source>
</evidence>
<feature type="transmembrane region" description="Helical" evidence="12">
    <location>
        <begin position="226"/>
        <end position="246"/>
    </location>
</feature>
<evidence type="ECO:0000256" key="4">
    <source>
        <dbReference type="ARBA" id="ARBA00022692"/>
    </source>
</evidence>
<dbReference type="InterPro" id="IPR050382">
    <property type="entry name" value="MFS_Na/Anion_cotransporter"/>
</dbReference>
<feature type="transmembrane region" description="Helical" evidence="12">
    <location>
        <begin position="267"/>
        <end position="286"/>
    </location>
</feature>
<feature type="transmembrane region" description="Helical" evidence="12">
    <location>
        <begin position="330"/>
        <end position="349"/>
    </location>
</feature>
<feature type="transmembrane region" description="Helical" evidence="12">
    <location>
        <begin position="165"/>
        <end position="183"/>
    </location>
</feature>
<keyword evidence="3" id="KW-0813">Transport</keyword>
<evidence type="ECO:0000256" key="5">
    <source>
        <dbReference type="ARBA" id="ARBA00022847"/>
    </source>
</evidence>
<reference evidence="15" key="1">
    <citation type="submission" date="2025-08" db="UniProtKB">
        <authorList>
            <consortium name="RefSeq"/>
        </authorList>
    </citation>
    <scope>IDENTIFICATION</scope>
</reference>
<dbReference type="Gene3D" id="1.20.1250.20">
    <property type="entry name" value="MFS general substrate transporter like domains"/>
    <property type="match status" value="2"/>
</dbReference>
<dbReference type="SUPFAM" id="SSF103473">
    <property type="entry name" value="MFS general substrate transporter"/>
    <property type="match status" value="1"/>
</dbReference>
<dbReference type="Proteomes" id="UP000695007">
    <property type="component" value="Unplaced"/>
</dbReference>
<accession>A0AAJ6VKE0</accession>
<dbReference type="GeneID" id="105359084"/>
<evidence type="ECO:0000256" key="6">
    <source>
        <dbReference type="ARBA" id="ARBA00022989"/>
    </source>
</evidence>
<dbReference type="Pfam" id="PF07690">
    <property type="entry name" value="MFS_1"/>
    <property type="match status" value="1"/>
</dbReference>
<evidence type="ECO:0000256" key="12">
    <source>
        <dbReference type="SAM" id="Phobius"/>
    </source>
</evidence>
<gene>
    <name evidence="15" type="primary">LOC105359084</name>
</gene>
<keyword evidence="6 12" id="KW-1133">Transmembrane helix</keyword>